<evidence type="ECO:0000313" key="3">
    <source>
        <dbReference type="EMBL" id="EWT05814.1"/>
    </source>
</evidence>
<keyword evidence="2" id="KW-0812">Transmembrane</keyword>
<evidence type="ECO:0000256" key="1">
    <source>
        <dbReference type="SAM" id="MobiDB-lite"/>
    </source>
</evidence>
<sequence>MLTPRHAVVAGIVLIALAAALATGGHGFWLVFPLFWMFGGCGRARRWERRGSRPQDDATAPDPTHDRHEAFPGSR</sequence>
<dbReference type="RefSeq" id="WP_034716713.1">
    <property type="nucleotide sequence ID" value="NZ_AWQS01000085.1"/>
</dbReference>
<accession>W9GPI9</accession>
<evidence type="ECO:0000256" key="2">
    <source>
        <dbReference type="SAM" id="Phobius"/>
    </source>
</evidence>
<organism evidence="3 4">
    <name type="scientific">Intrasporangium chromatireducens Q5-1</name>
    <dbReference type="NCBI Taxonomy" id="584657"/>
    <lineage>
        <taxon>Bacteria</taxon>
        <taxon>Bacillati</taxon>
        <taxon>Actinomycetota</taxon>
        <taxon>Actinomycetes</taxon>
        <taxon>Micrococcales</taxon>
        <taxon>Intrasporangiaceae</taxon>
        <taxon>Intrasporangium</taxon>
    </lineage>
</organism>
<protein>
    <submittedName>
        <fullName evidence="3">Uncharacterized protein</fullName>
    </submittedName>
</protein>
<keyword evidence="2" id="KW-0472">Membrane</keyword>
<reference evidence="4" key="1">
    <citation type="submission" date="2013-08" db="EMBL/GenBank/DDBJ databases">
        <title>Intrasporangium oryzae NRRL B-24470.</title>
        <authorList>
            <person name="Liu H."/>
            <person name="Wang G."/>
        </authorList>
    </citation>
    <scope>NUCLEOTIDE SEQUENCE [LARGE SCALE GENOMIC DNA]</scope>
    <source>
        <strain evidence="4">Q5-1</strain>
    </source>
</reference>
<dbReference type="Proteomes" id="UP000019494">
    <property type="component" value="Unassembled WGS sequence"/>
</dbReference>
<keyword evidence="2" id="KW-1133">Transmembrane helix</keyword>
<evidence type="ECO:0000313" key="4">
    <source>
        <dbReference type="Proteomes" id="UP000019494"/>
    </source>
</evidence>
<keyword evidence="4" id="KW-1185">Reference proteome</keyword>
<comment type="caution">
    <text evidence="3">The sequence shown here is derived from an EMBL/GenBank/DDBJ whole genome shotgun (WGS) entry which is preliminary data.</text>
</comment>
<feature type="region of interest" description="Disordered" evidence="1">
    <location>
        <begin position="47"/>
        <end position="75"/>
    </location>
</feature>
<feature type="transmembrane region" description="Helical" evidence="2">
    <location>
        <begin position="6"/>
        <end position="39"/>
    </location>
</feature>
<dbReference type="EMBL" id="AWQS01000085">
    <property type="protein sequence ID" value="EWT05814.1"/>
    <property type="molecule type" value="Genomic_DNA"/>
</dbReference>
<gene>
    <name evidence="3" type="ORF">N864_01935</name>
</gene>
<name>W9GPI9_9MICO</name>
<feature type="compositionally biased region" description="Basic and acidic residues" evidence="1">
    <location>
        <begin position="63"/>
        <end position="75"/>
    </location>
</feature>
<proteinExistence type="predicted"/>
<dbReference type="AlphaFoldDB" id="W9GPI9"/>